<dbReference type="RefSeq" id="WP_242178491.1">
    <property type="nucleotide sequence ID" value="NZ_JAKQYM010000006.1"/>
</dbReference>
<dbReference type="SUPFAM" id="SSF63825">
    <property type="entry name" value="YWTD domain"/>
    <property type="match status" value="1"/>
</dbReference>
<feature type="domain" description="DUF7619" evidence="5">
    <location>
        <begin position="1079"/>
        <end position="1217"/>
    </location>
</feature>
<feature type="region of interest" description="Disordered" evidence="2">
    <location>
        <begin position="1004"/>
        <end position="1045"/>
    </location>
</feature>
<dbReference type="Gene3D" id="2.130.10.10">
    <property type="entry name" value="YVTN repeat-like/Quinoprotein amine dehydrogenase"/>
    <property type="match status" value="2"/>
</dbReference>
<dbReference type="Proteomes" id="UP001139369">
    <property type="component" value="Unassembled WGS sequence"/>
</dbReference>
<keyword evidence="7" id="KW-1185">Reference proteome</keyword>
<dbReference type="InterPro" id="IPR026444">
    <property type="entry name" value="Secre_tail"/>
</dbReference>
<feature type="chain" id="PRO_5040858851" evidence="3">
    <location>
        <begin position="20"/>
        <end position="1311"/>
    </location>
</feature>
<feature type="compositionally biased region" description="Polar residues" evidence="2">
    <location>
        <begin position="1004"/>
        <end position="1020"/>
    </location>
</feature>
<evidence type="ECO:0000256" key="2">
    <source>
        <dbReference type="SAM" id="MobiDB-lite"/>
    </source>
</evidence>
<evidence type="ECO:0000256" key="1">
    <source>
        <dbReference type="ARBA" id="ARBA00022729"/>
    </source>
</evidence>
<organism evidence="6 7">
    <name type="scientific">Polaribacter marinus</name>
    <dbReference type="NCBI Taxonomy" id="2916838"/>
    <lineage>
        <taxon>Bacteria</taxon>
        <taxon>Pseudomonadati</taxon>
        <taxon>Bacteroidota</taxon>
        <taxon>Flavobacteriia</taxon>
        <taxon>Flavobacteriales</taxon>
        <taxon>Flavobacteriaceae</taxon>
    </lineage>
</organism>
<dbReference type="EMBL" id="JAKQYM010000006">
    <property type="protein sequence ID" value="MCI2229365.1"/>
    <property type="molecule type" value="Genomic_DNA"/>
</dbReference>
<dbReference type="Pfam" id="PF24595">
    <property type="entry name" value="DUF7619"/>
    <property type="match status" value="1"/>
</dbReference>
<dbReference type="NCBIfam" id="TIGR04183">
    <property type="entry name" value="Por_Secre_tail"/>
    <property type="match status" value="1"/>
</dbReference>
<dbReference type="InterPro" id="IPR055353">
    <property type="entry name" value="DUF7619"/>
</dbReference>
<dbReference type="InterPro" id="IPR015943">
    <property type="entry name" value="WD40/YVTN_repeat-like_dom_sf"/>
</dbReference>
<proteinExistence type="predicted"/>
<evidence type="ECO:0000259" key="4">
    <source>
        <dbReference type="Pfam" id="PF18962"/>
    </source>
</evidence>
<name>A0A9X2ALK4_9FLAO</name>
<evidence type="ECO:0000256" key="3">
    <source>
        <dbReference type="SAM" id="SignalP"/>
    </source>
</evidence>
<evidence type="ECO:0000313" key="6">
    <source>
        <dbReference type="EMBL" id="MCI2229365.1"/>
    </source>
</evidence>
<protein>
    <submittedName>
        <fullName evidence="6">T9SS type A sorting domain-containing protein</fullName>
    </submittedName>
</protein>
<evidence type="ECO:0000259" key="5">
    <source>
        <dbReference type="Pfam" id="PF24595"/>
    </source>
</evidence>
<sequence>MKLKLLLLLTLFYSFFLKAQIDDTQTWEVFYPGVKLTYHINACANNESEPNTEEYFWCDGPDRVTTESFGLTHGNVISSHEFTFNNDNYTVFTTEKGISIYNISQKKWRNIPFVAFNDDNVYATFYGAIDDGNGNIIFHGASKGTQKYSLTNNTITQISDQNRGFNQFKKNENEGAFKNSVWAISGSSLMKYHNGVYEEYDSQDLGIASNIFISGIDIGQDNKIYLAVDNEGILIFNPVNGNVSIITEADGLPSNFLQDLDFDNDGYLWIAYRTASKGGVSKWDITNNTFENFEHTIGNSTVRFNRIEVVGNKIWLTARQESNDLIGVYNLTFESNNTPVWQHYDQAFFQQKGFIDYFYIFGYQAGVYDLASYGDKLYMSVIGGGTVVYENGEWQHYSPLKNNIPTGNNRRIGFLKQDKTGGVVFSTFTSNSGKDILVASKLKNDIIENQPIGKGVTHIGGFEEKGQIDENGNVYGRYLINNNGSYEDRFSALNYPVFNNLLENYSLRSGDKFAVEGFNRWYFDENGGRLTNLDTNVSYTSNNSNFDFGSSSLVFLTEAPDERIWSISSASQSESIKWYDPVTDTNGVLALANLNYNSHSEIGNIEQLLFGTNTSELWLIGKNGVIFLKNEVETHKLLKADYPTLNTINDAKIDADNNLYVLSSNGLLKISDIQNATPTTKEFYYPTTTNGPNLANFSKLTIDNQGNKWLASTGTYLSKLLKFKEVNDTGGIVNAATTSSLRGKASGKIFVDINENGTYEEATDVIVPNQALNIKKGSSSFIVYSDNQGNFSFPIYIANQTYEIALTSTDGFSYTPKRVYKVDVTNLDADYSNNNIDLKNEDLKSLYVKGSTKEGAWGFVRDGFDNRFVTSVGNLSRSKIFNNVKLRYEFINTNENNANYNVNSIASITLHRLKNNQSNNHIINKINIDPGKSQFWKVNLESNNYTISTDINPVFTESNTERSKIIEIELGNIDPFEAIVLEVKTGVFDPTAIGDNIQFGPTAISSSSWENPSNGNNPNLSDWIDVTPESNDNRLGDDEDFSPYEEPEDIYLDEDDVYRDEKELFFDGPYFSPIFSSYDPNDKLVTPGVPGKLNEVDIDRKWLTYTIRFQNNGNFSAKDIYVLDTIDDNFDKNSFKFLESSHNVKISEVGDETKSIKKFLFQDIYLPDSLSSPIESQGYFKYKIKAKKTITENTIVENTAYIYFDQNPYIVTNTTQNKFKTPATASLNQITDKENLFLYPNPANSKIAVSLKETQQIQKVDLYNIMGQIVVEKSVDNLTFVEIDISKLSKGIYFVKVFSKGKTVSKKLIIK</sequence>
<dbReference type="Pfam" id="PF18962">
    <property type="entry name" value="Por_Secre_tail"/>
    <property type="match status" value="1"/>
</dbReference>
<feature type="domain" description="Secretion system C-terminal sorting" evidence="4">
    <location>
        <begin position="1238"/>
        <end position="1310"/>
    </location>
</feature>
<evidence type="ECO:0000313" key="7">
    <source>
        <dbReference type="Proteomes" id="UP001139369"/>
    </source>
</evidence>
<accession>A0A9X2ALK4</accession>
<feature type="signal peptide" evidence="3">
    <location>
        <begin position="1"/>
        <end position="19"/>
    </location>
</feature>
<keyword evidence="1 3" id="KW-0732">Signal</keyword>
<gene>
    <name evidence="6" type="ORF">MC378_09325</name>
</gene>
<comment type="caution">
    <text evidence="6">The sequence shown here is derived from an EMBL/GenBank/DDBJ whole genome shotgun (WGS) entry which is preliminary data.</text>
</comment>
<reference evidence="6" key="1">
    <citation type="submission" date="2022-02" db="EMBL/GenBank/DDBJ databases">
        <title>Polaribacter sp. MSW13, isolated from seawater.</title>
        <authorList>
            <person name="Kristyanto S."/>
            <person name="Jung J."/>
            <person name="Jeon C.O."/>
        </authorList>
    </citation>
    <scope>NUCLEOTIDE SEQUENCE</scope>
    <source>
        <strain evidence="6">MSW13</strain>
    </source>
</reference>